<name>A0A2U1AYF6_9BACT</name>
<keyword evidence="4" id="KW-1185">Reference proteome</keyword>
<reference evidence="2 5" key="2">
    <citation type="submission" date="2020-04" db="EMBL/GenBank/DDBJ databases">
        <authorList>
            <person name="Hitch T.C.A."/>
            <person name="Wylensek D."/>
            <person name="Clavel T."/>
        </authorList>
    </citation>
    <scope>NUCLEOTIDE SEQUENCE [LARGE SCALE GENOMIC DNA]</scope>
    <source>
        <strain evidence="2 5">COR2-253-APC-1A</strain>
    </source>
</reference>
<evidence type="ECO:0000313" key="2">
    <source>
        <dbReference type="EMBL" id="NMD88300.1"/>
    </source>
</evidence>
<reference evidence="3 4" key="1">
    <citation type="submission" date="2018-04" db="EMBL/GenBank/DDBJ databases">
        <title>Genomic Encyclopedia of Type Strains, Phase IV (KMG-IV): sequencing the most valuable type-strain genomes for metagenomic binning, comparative biology and taxonomic classification.</title>
        <authorList>
            <person name="Goeker M."/>
        </authorList>
    </citation>
    <scope>NUCLEOTIDE SEQUENCE [LARGE SCALE GENOMIC DNA]</scope>
    <source>
        <strain evidence="3 4">DSM 14823</strain>
    </source>
</reference>
<keyword evidence="1" id="KW-1133">Transmembrane helix</keyword>
<accession>A0A2U1AYF6</accession>
<dbReference type="RefSeq" id="WP_116884115.1">
    <property type="nucleotide sequence ID" value="NZ_CABMMC010000160.1"/>
</dbReference>
<feature type="transmembrane region" description="Helical" evidence="1">
    <location>
        <begin position="103"/>
        <end position="121"/>
    </location>
</feature>
<evidence type="ECO:0000313" key="3">
    <source>
        <dbReference type="EMBL" id="PVY41459.1"/>
    </source>
</evidence>
<dbReference type="AlphaFoldDB" id="A0A2U1AYF6"/>
<gene>
    <name evidence="3" type="ORF">C8D82_11473</name>
    <name evidence="2" type="ORF">HF882_17070</name>
</gene>
<evidence type="ECO:0000313" key="4">
    <source>
        <dbReference type="Proteomes" id="UP000245959"/>
    </source>
</evidence>
<dbReference type="OrthoDB" id="9988045at2"/>
<dbReference type="Proteomes" id="UP000245959">
    <property type="component" value="Unassembled WGS sequence"/>
</dbReference>
<dbReference type="EMBL" id="QEKH01000014">
    <property type="protein sequence ID" value="PVY41459.1"/>
    <property type="molecule type" value="Genomic_DNA"/>
</dbReference>
<proteinExistence type="predicted"/>
<feature type="transmembrane region" description="Helical" evidence="1">
    <location>
        <begin position="66"/>
        <end position="83"/>
    </location>
</feature>
<evidence type="ECO:0000256" key="1">
    <source>
        <dbReference type="SAM" id="Phobius"/>
    </source>
</evidence>
<organism evidence="3 4">
    <name type="scientific">Victivallis vadensis</name>
    <dbReference type="NCBI Taxonomy" id="172901"/>
    <lineage>
        <taxon>Bacteria</taxon>
        <taxon>Pseudomonadati</taxon>
        <taxon>Lentisphaerota</taxon>
        <taxon>Lentisphaeria</taxon>
        <taxon>Victivallales</taxon>
        <taxon>Victivallaceae</taxon>
        <taxon>Victivallis</taxon>
    </lineage>
</organism>
<keyword evidence="1" id="KW-0812">Transmembrane</keyword>
<sequence>MRFRGEPVPPSPGGEPPMTQEFNRRLYGLVLPALGGLWALYTIFFSRRIRLPSRYGRGTEFFGADAVLIALIVLESCVLAHRIRFWYELYQSPPQFWKWHDQLLLGLIVLTAIVFSLNLYYKFF</sequence>
<keyword evidence="1" id="KW-0472">Membrane</keyword>
<comment type="caution">
    <text evidence="3">The sequence shown here is derived from an EMBL/GenBank/DDBJ whole genome shotgun (WGS) entry which is preliminary data.</text>
</comment>
<dbReference type="GeneID" id="78295425"/>
<evidence type="ECO:0000313" key="5">
    <source>
        <dbReference type="Proteomes" id="UP000576225"/>
    </source>
</evidence>
<dbReference type="EMBL" id="JABAEW010000042">
    <property type="protein sequence ID" value="NMD88300.1"/>
    <property type="molecule type" value="Genomic_DNA"/>
</dbReference>
<protein>
    <submittedName>
        <fullName evidence="3">Uncharacterized protein</fullName>
    </submittedName>
</protein>
<dbReference type="Proteomes" id="UP000576225">
    <property type="component" value="Unassembled WGS sequence"/>
</dbReference>
<feature type="transmembrane region" description="Helical" evidence="1">
    <location>
        <begin position="26"/>
        <end position="45"/>
    </location>
</feature>